<dbReference type="InterPro" id="IPR003594">
    <property type="entry name" value="HATPase_dom"/>
</dbReference>
<dbReference type="Pfam" id="PF02518">
    <property type="entry name" value="HATPase_c"/>
    <property type="match status" value="1"/>
</dbReference>
<dbReference type="AlphaFoldDB" id="A0A1H9Z1K7"/>
<evidence type="ECO:0000256" key="2">
    <source>
        <dbReference type="ARBA" id="ARBA00012438"/>
    </source>
</evidence>
<evidence type="ECO:0000256" key="3">
    <source>
        <dbReference type="ARBA" id="ARBA00022777"/>
    </source>
</evidence>
<dbReference type="PROSITE" id="PS50109">
    <property type="entry name" value="HIS_KIN"/>
    <property type="match status" value="1"/>
</dbReference>
<keyword evidence="3 6" id="KW-0808">Transferase</keyword>
<dbReference type="STRING" id="426128.SAMN05660297_00507"/>
<proteinExistence type="predicted"/>
<name>A0A1H9Z1K7_9FIRM</name>
<dbReference type="Proteomes" id="UP000199568">
    <property type="component" value="Unassembled WGS sequence"/>
</dbReference>
<dbReference type="PANTHER" id="PTHR43065:SF29">
    <property type="entry name" value="SENSOR PROTEIN KINASE FLES"/>
    <property type="match status" value="1"/>
</dbReference>
<keyword evidence="3 6" id="KW-0418">Kinase</keyword>
<dbReference type="OrthoDB" id="9797586at2"/>
<evidence type="ECO:0000256" key="4">
    <source>
        <dbReference type="ARBA" id="ARBA00023012"/>
    </source>
</evidence>
<organism evidence="6 7">
    <name type="scientific">Natronincola peptidivorans</name>
    <dbReference type="NCBI Taxonomy" id="426128"/>
    <lineage>
        <taxon>Bacteria</taxon>
        <taxon>Bacillati</taxon>
        <taxon>Bacillota</taxon>
        <taxon>Clostridia</taxon>
        <taxon>Peptostreptococcales</taxon>
        <taxon>Natronincolaceae</taxon>
        <taxon>Natronincola</taxon>
    </lineage>
</organism>
<dbReference type="EMBL" id="FOHU01000001">
    <property type="protein sequence ID" value="SES75274.1"/>
    <property type="molecule type" value="Genomic_DNA"/>
</dbReference>
<evidence type="ECO:0000256" key="1">
    <source>
        <dbReference type="ARBA" id="ARBA00000085"/>
    </source>
</evidence>
<dbReference type="GO" id="GO:0004673">
    <property type="term" value="F:protein histidine kinase activity"/>
    <property type="evidence" value="ECO:0007669"/>
    <property type="project" value="UniProtKB-EC"/>
</dbReference>
<dbReference type="SMART" id="SM00387">
    <property type="entry name" value="HATPase_c"/>
    <property type="match status" value="1"/>
</dbReference>
<evidence type="ECO:0000313" key="6">
    <source>
        <dbReference type="EMBL" id="SES75274.1"/>
    </source>
</evidence>
<dbReference type="InterPro" id="IPR005467">
    <property type="entry name" value="His_kinase_dom"/>
</dbReference>
<sequence length="181" mass="20664">MKELALHILDIVQNSVRADASIIEITVREDIQRDILMISIKDNGKGMDEETLKKVEDPFFTTRTTRKIGLGISLFKTAALQCNGSFNLVSKQGEGTCLTAAFQYSHIDRAPLGNIVDTLVTLLMMEKEIDYRYVHYYKNNQFSFDTHEIKKVLDGVPITDINVVEWIKEYITEGLKEIVNF</sequence>
<dbReference type="PRINTS" id="PR00344">
    <property type="entry name" value="BCTRLSENSOR"/>
</dbReference>
<dbReference type="PANTHER" id="PTHR43065">
    <property type="entry name" value="SENSOR HISTIDINE KINASE"/>
    <property type="match status" value="1"/>
</dbReference>
<evidence type="ECO:0000259" key="5">
    <source>
        <dbReference type="PROSITE" id="PS50109"/>
    </source>
</evidence>
<dbReference type="Gene3D" id="3.30.565.10">
    <property type="entry name" value="Histidine kinase-like ATPase, C-terminal domain"/>
    <property type="match status" value="1"/>
</dbReference>
<keyword evidence="7" id="KW-1185">Reference proteome</keyword>
<reference evidence="6 7" key="1">
    <citation type="submission" date="2016-10" db="EMBL/GenBank/DDBJ databases">
        <authorList>
            <person name="de Groot N.N."/>
        </authorList>
    </citation>
    <scope>NUCLEOTIDE SEQUENCE [LARGE SCALE GENOMIC DNA]</scope>
    <source>
        <strain evidence="6 7">DSM 18979</strain>
    </source>
</reference>
<dbReference type="EC" id="2.7.13.3" evidence="2"/>
<evidence type="ECO:0000313" key="7">
    <source>
        <dbReference type="Proteomes" id="UP000199568"/>
    </source>
</evidence>
<gene>
    <name evidence="6" type="ORF">SAMN05660297_00507</name>
</gene>
<comment type="catalytic activity">
    <reaction evidence="1">
        <text>ATP + protein L-histidine = ADP + protein N-phospho-L-histidine.</text>
        <dbReference type="EC" id="2.7.13.3"/>
    </reaction>
</comment>
<accession>A0A1H9Z1K7</accession>
<dbReference type="SUPFAM" id="SSF55874">
    <property type="entry name" value="ATPase domain of HSP90 chaperone/DNA topoisomerase II/histidine kinase"/>
    <property type="match status" value="1"/>
</dbReference>
<dbReference type="InterPro" id="IPR036890">
    <property type="entry name" value="HATPase_C_sf"/>
</dbReference>
<dbReference type="GO" id="GO:0000160">
    <property type="term" value="P:phosphorelay signal transduction system"/>
    <property type="evidence" value="ECO:0007669"/>
    <property type="project" value="UniProtKB-KW"/>
</dbReference>
<dbReference type="InterPro" id="IPR004358">
    <property type="entry name" value="Sig_transdc_His_kin-like_C"/>
</dbReference>
<protein>
    <recommendedName>
        <fullName evidence="2">histidine kinase</fullName>
        <ecNumber evidence="2">2.7.13.3</ecNumber>
    </recommendedName>
</protein>
<dbReference type="RefSeq" id="WP_090438773.1">
    <property type="nucleotide sequence ID" value="NZ_FOHU01000001.1"/>
</dbReference>
<keyword evidence="4" id="KW-0902">Two-component regulatory system</keyword>
<feature type="domain" description="Histidine kinase" evidence="5">
    <location>
        <begin position="1"/>
        <end position="106"/>
    </location>
</feature>